<feature type="domain" description="CRISPR-associated nuclease/helicase Cas3" evidence="6">
    <location>
        <begin position="168"/>
        <end position="292"/>
    </location>
</feature>
<evidence type="ECO:0000256" key="5">
    <source>
        <dbReference type="ARBA" id="ARBA00023118"/>
    </source>
</evidence>
<accession>A0A022PG00</accession>
<dbReference type="SUPFAM" id="SSF52540">
    <property type="entry name" value="P-loop containing nucleoside triphosphate hydrolases"/>
    <property type="match status" value="1"/>
</dbReference>
<dbReference type="GO" id="GO:0016787">
    <property type="term" value="F:hydrolase activity"/>
    <property type="evidence" value="ECO:0007669"/>
    <property type="project" value="UniProtKB-KW"/>
</dbReference>
<dbReference type="NCBIfam" id="TIGR02562">
    <property type="entry name" value="cas3_yersinia"/>
    <property type="match status" value="1"/>
</dbReference>
<keyword evidence="1" id="KW-0547">Nucleotide-binding</keyword>
<evidence type="ECO:0000256" key="3">
    <source>
        <dbReference type="ARBA" id="ARBA00022806"/>
    </source>
</evidence>
<proteinExistence type="predicted"/>
<evidence type="ECO:0000256" key="2">
    <source>
        <dbReference type="ARBA" id="ARBA00022801"/>
    </source>
</evidence>
<keyword evidence="4" id="KW-0067">ATP-binding</keyword>
<dbReference type="GO" id="GO:0051607">
    <property type="term" value="P:defense response to virus"/>
    <property type="evidence" value="ECO:0007669"/>
    <property type="project" value="UniProtKB-KW"/>
</dbReference>
<dbReference type="EMBL" id="JFGV01000065">
    <property type="protein sequence ID" value="EYU13888.1"/>
    <property type="molecule type" value="Genomic_DNA"/>
</dbReference>
<organism evidence="7 8">
    <name type="scientific">Photorhabdus aegyptia</name>
    <dbReference type="NCBI Taxonomy" id="2805098"/>
    <lineage>
        <taxon>Bacteria</taxon>
        <taxon>Pseudomonadati</taxon>
        <taxon>Pseudomonadota</taxon>
        <taxon>Gammaproteobacteria</taxon>
        <taxon>Enterobacterales</taxon>
        <taxon>Morganellaceae</taxon>
        <taxon>Photorhabdus</taxon>
    </lineage>
</organism>
<dbReference type="Proteomes" id="UP000023464">
    <property type="component" value="Unassembled WGS sequence"/>
</dbReference>
<reference evidence="7 8" key="1">
    <citation type="submission" date="2014-03" db="EMBL/GenBank/DDBJ databases">
        <title>Draft Genome of Photorhabdus luminescens BA1, an Egyptian Isolate.</title>
        <authorList>
            <person name="Ghazal S."/>
            <person name="Hurst S.G.IV."/>
            <person name="Morris K."/>
            <person name="Thomas K."/>
            <person name="Tisa L.S."/>
        </authorList>
    </citation>
    <scope>NUCLEOTIDE SEQUENCE [LARGE SCALE GENOMIC DNA]</scope>
    <source>
        <strain evidence="7 8">BA1</strain>
    </source>
</reference>
<dbReference type="AlphaFoldDB" id="A0A022PG00"/>
<evidence type="ECO:0000313" key="7">
    <source>
        <dbReference type="EMBL" id="EYU13888.1"/>
    </source>
</evidence>
<dbReference type="GO" id="GO:0004386">
    <property type="term" value="F:helicase activity"/>
    <property type="evidence" value="ECO:0007669"/>
    <property type="project" value="UniProtKB-KW"/>
</dbReference>
<name>A0A022PG00_9GAMM</name>
<dbReference type="PATRIC" id="fig|1393736.3.peg.3642"/>
<keyword evidence="2" id="KW-0378">Hydrolase</keyword>
<comment type="caution">
    <text evidence="7">The sequence shown here is derived from an EMBL/GenBank/DDBJ whole genome shotgun (WGS) entry which is preliminary data.</text>
</comment>
<keyword evidence="3" id="KW-0347">Helicase</keyword>
<sequence length="522" mass="60370">MLRLLSSDLVLGEPDDFDIDDLPALCRLVNWAGLLGSRVLLSSATLPPALTQALFNAYRAGRQDYQLACGQPGAPVNICCAWFDEYNVAQLDVTNAQQFKDQHDAFVVKRMGGLEEQVLLRQAKLVPITVKDYNAEAVIQAMAKVMYRSMLKLRRKHYQRHPSGKTVSIGLIRMANIDPLVAVAQRLLQIPVPENVHIHYCVYHSQHPMAIRSHLEHRLDSTLIRYDKEALWQVAEIRRALEETPERHHIFVVIATSIAEIGRDHDYDWIIAEPSSMCSLIKLAGLIQRHRQRQPQEPNLYILAKNYEALKVVNLIRPVYCRPGFESEEYCLVSHDLEELLEHDEYELISSLPRILERDNAGEGPPFRNLADLEHRRLWKELQGDPDNEFRYCAALWWRNGQASWCAELQRRKQFRQSEPDELHYLLLEEEGKTATLMVLDNDPAGIKESRYFYESELSLAPGVSIWIELDIEAIYQRLADTYQIELKDASLRFGEICLRKKDDNEIWCYHPFLGFYVEPPQ</sequence>
<dbReference type="InterPro" id="IPR013395">
    <property type="entry name" value="CRISPR-assoc_Cas3_yers"/>
</dbReference>
<gene>
    <name evidence="7" type="ORF">BA1DRAFT_03572</name>
</gene>
<keyword evidence="5" id="KW-0051">Antiviral defense</keyword>
<dbReference type="GO" id="GO:0005524">
    <property type="term" value="F:ATP binding"/>
    <property type="evidence" value="ECO:0007669"/>
    <property type="project" value="UniProtKB-KW"/>
</dbReference>
<keyword evidence="8" id="KW-1185">Reference proteome</keyword>
<evidence type="ECO:0000256" key="4">
    <source>
        <dbReference type="ARBA" id="ARBA00022840"/>
    </source>
</evidence>
<evidence type="ECO:0000259" key="6">
    <source>
        <dbReference type="Pfam" id="PF22590"/>
    </source>
</evidence>
<evidence type="ECO:0000256" key="1">
    <source>
        <dbReference type="ARBA" id="ARBA00022741"/>
    </source>
</evidence>
<dbReference type="InterPro" id="IPR054712">
    <property type="entry name" value="Cas3-like_dom"/>
</dbReference>
<dbReference type="InterPro" id="IPR027417">
    <property type="entry name" value="P-loop_NTPase"/>
</dbReference>
<protein>
    <submittedName>
        <fullName evidence="7">CRISPR-associated helicase Cas3, subtype I-F/YPEST</fullName>
    </submittedName>
</protein>
<evidence type="ECO:0000313" key="8">
    <source>
        <dbReference type="Proteomes" id="UP000023464"/>
    </source>
</evidence>
<dbReference type="Pfam" id="PF22590">
    <property type="entry name" value="Cas3-like_C_2"/>
    <property type="match status" value="1"/>
</dbReference>